<proteinExistence type="predicted"/>
<dbReference type="Pfam" id="PF23362">
    <property type="entry name" value="DHX37_C"/>
    <property type="match status" value="1"/>
</dbReference>
<protein>
    <submittedName>
        <fullName evidence="4">Uncharacterized protein</fullName>
    </submittedName>
</protein>
<evidence type="ECO:0000256" key="1">
    <source>
        <dbReference type="SAM" id="MobiDB-lite"/>
    </source>
</evidence>
<dbReference type="InterPro" id="IPR011709">
    <property type="entry name" value="DEAD-box_helicase_OB_fold"/>
</dbReference>
<dbReference type="Pfam" id="PF07717">
    <property type="entry name" value="OB_NTP_bind"/>
    <property type="match status" value="1"/>
</dbReference>
<evidence type="ECO:0000259" key="2">
    <source>
        <dbReference type="Pfam" id="PF07717"/>
    </source>
</evidence>
<dbReference type="EMBL" id="HACM01011821">
    <property type="protein sequence ID" value="CRZ12263.1"/>
    <property type="molecule type" value="Transcribed_RNA"/>
</dbReference>
<dbReference type="InterPro" id="IPR056371">
    <property type="entry name" value="DHX37-like_C"/>
</dbReference>
<organism evidence="4">
    <name type="scientific">Spongospora subterranea</name>
    <dbReference type="NCBI Taxonomy" id="70186"/>
    <lineage>
        <taxon>Eukaryota</taxon>
        <taxon>Sar</taxon>
        <taxon>Rhizaria</taxon>
        <taxon>Endomyxa</taxon>
        <taxon>Phytomyxea</taxon>
        <taxon>Plasmodiophorida</taxon>
        <taxon>Plasmodiophoridae</taxon>
        <taxon>Spongospora</taxon>
    </lineage>
</organism>
<feature type="compositionally biased region" description="Basic and acidic residues" evidence="1">
    <location>
        <begin position="18"/>
        <end position="28"/>
    </location>
</feature>
<feature type="non-terminal residue" evidence="4">
    <location>
        <position position="1"/>
    </location>
</feature>
<feature type="domain" description="DEAD-box helicase OB fold" evidence="2">
    <location>
        <begin position="113"/>
        <end position="194"/>
    </location>
</feature>
<dbReference type="AlphaFoldDB" id="A0A0H5RE18"/>
<reference evidence="4" key="1">
    <citation type="submission" date="2015-04" db="EMBL/GenBank/DDBJ databases">
        <title>The genome sequence of the plant pathogenic Rhizarian Plasmodiophora brassicae reveals insights in its biotrophic life cycle and the origin of chitin synthesis.</title>
        <authorList>
            <person name="Schwelm A."/>
            <person name="Fogelqvist J."/>
            <person name="Knaust A."/>
            <person name="Julke S."/>
            <person name="Lilja T."/>
            <person name="Dhandapani V."/>
            <person name="Bonilla-Rosso G."/>
            <person name="Karlsson M."/>
            <person name="Shevchenko A."/>
            <person name="Choi S.R."/>
            <person name="Kim H.G."/>
            <person name="Park J.Y."/>
            <person name="Lim Y.P."/>
            <person name="Ludwig-Muller J."/>
            <person name="Dixelius C."/>
        </authorList>
    </citation>
    <scope>NUCLEOTIDE SEQUENCE</scope>
    <source>
        <tissue evidence="4">Potato root galls</tissue>
    </source>
</reference>
<sequence>YIGHDHPDPEQDDDHDNDDQREGGEQAKKASPSLRAARQRWADPVSDILGLMAIVLAYEYAHDQSQFCHDNCIRPRAMYEVGRLRRQLHSRIAPDQEYCPLVPPPSLEQRSALCQLICSGLCDQVARRHPDIPTAYQCLHTDQPVYIHPQSALFPRHHHPEILVYHDIIHTPSKVMINAITAIRPSHLYRICPHLCRLSPKPLASPLPVYSRSDDAISSWFSCSYGPLSWPLPHIAQVATLPSHNHRWFARLLLQGDVLPSWSAIRPLLSCRPSAMTQPEALSIPVLSFLRRLTPSISCLAKLKERWVKDPNFLLPETQALVQKSARPSLVGLWPSLIQ</sequence>
<evidence type="ECO:0000313" key="4">
    <source>
        <dbReference type="EMBL" id="CRZ12263.1"/>
    </source>
</evidence>
<evidence type="ECO:0000259" key="3">
    <source>
        <dbReference type="Pfam" id="PF23362"/>
    </source>
</evidence>
<accession>A0A0H5RE18</accession>
<feature type="domain" description="ATP-dependent RNA helicase DHX37-like C-terminal" evidence="3">
    <location>
        <begin position="264"/>
        <end position="336"/>
    </location>
</feature>
<name>A0A0H5RE18_9EUKA</name>
<feature type="region of interest" description="Disordered" evidence="1">
    <location>
        <begin position="1"/>
        <end position="38"/>
    </location>
</feature>